<keyword evidence="4" id="KW-1185">Reference proteome</keyword>
<gene>
    <name evidence="3" type="ORF">MC7420_7763</name>
</gene>
<dbReference type="InterPro" id="IPR000157">
    <property type="entry name" value="TIR_dom"/>
</dbReference>
<dbReference type="Pfam" id="PF14516">
    <property type="entry name" value="AAA_35"/>
    <property type="match status" value="1"/>
</dbReference>
<name>B4VIZ2_9CYAN</name>
<dbReference type="RefSeq" id="WP_006098461.1">
    <property type="nucleotide sequence ID" value="NZ_DS989842.1"/>
</dbReference>
<dbReference type="GO" id="GO:0007165">
    <property type="term" value="P:signal transduction"/>
    <property type="evidence" value="ECO:0007669"/>
    <property type="project" value="InterPro"/>
</dbReference>
<dbReference type="Gene3D" id="3.40.50.10140">
    <property type="entry name" value="Toll/interleukin-1 receptor homology (TIR) domain"/>
    <property type="match status" value="1"/>
</dbReference>
<proteinExistence type="predicted"/>
<dbReference type="AlphaFoldDB" id="B4VIZ2"/>
<dbReference type="Proteomes" id="UP000003835">
    <property type="component" value="Unassembled WGS sequence"/>
</dbReference>
<feature type="region of interest" description="Disordered" evidence="1">
    <location>
        <begin position="284"/>
        <end position="317"/>
    </location>
</feature>
<dbReference type="GO" id="GO:0006355">
    <property type="term" value="P:regulation of DNA-templated transcription"/>
    <property type="evidence" value="ECO:0007669"/>
    <property type="project" value="InterPro"/>
</dbReference>
<dbReference type="STRING" id="118168.MC7420_7763"/>
<dbReference type="eggNOG" id="COG1672">
    <property type="taxonomic scope" value="Bacteria"/>
</dbReference>
<dbReference type="GO" id="GO:0003677">
    <property type="term" value="F:DNA binding"/>
    <property type="evidence" value="ECO:0007669"/>
    <property type="project" value="InterPro"/>
</dbReference>
<dbReference type="HOGENOM" id="CLU_021307_1_1_3"/>
<dbReference type="PRINTS" id="PR00038">
    <property type="entry name" value="HTHLUXR"/>
</dbReference>
<reference evidence="3 4" key="1">
    <citation type="submission" date="2008-07" db="EMBL/GenBank/DDBJ databases">
        <authorList>
            <person name="Tandeau de Marsac N."/>
            <person name="Ferriera S."/>
            <person name="Johnson J."/>
            <person name="Kravitz S."/>
            <person name="Beeson K."/>
            <person name="Sutton G."/>
            <person name="Rogers Y.-H."/>
            <person name="Friedman R."/>
            <person name="Frazier M."/>
            <person name="Venter J.C."/>
        </authorList>
    </citation>
    <scope>NUCLEOTIDE SEQUENCE [LARGE SCALE GENOMIC DNA]</scope>
    <source>
        <strain evidence="3 4">PCC 7420</strain>
    </source>
</reference>
<evidence type="ECO:0000313" key="3">
    <source>
        <dbReference type="EMBL" id="EDX78025.1"/>
    </source>
</evidence>
<dbReference type="Gene3D" id="3.40.50.300">
    <property type="entry name" value="P-loop containing nucleotide triphosphate hydrolases"/>
    <property type="match status" value="1"/>
</dbReference>
<dbReference type="InterPro" id="IPR036388">
    <property type="entry name" value="WH-like_DNA-bd_sf"/>
</dbReference>
<dbReference type="SUPFAM" id="SSF52200">
    <property type="entry name" value="Toll/Interleukin receptor TIR domain"/>
    <property type="match status" value="1"/>
</dbReference>
<dbReference type="CDD" id="cd06170">
    <property type="entry name" value="LuxR_C_like"/>
    <property type="match status" value="1"/>
</dbReference>
<organism evidence="3 4">
    <name type="scientific">Coleofasciculus chthonoplastes PCC 7420</name>
    <dbReference type="NCBI Taxonomy" id="118168"/>
    <lineage>
        <taxon>Bacteria</taxon>
        <taxon>Bacillati</taxon>
        <taxon>Cyanobacteriota</taxon>
        <taxon>Cyanophyceae</taxon>
        <taxon>Coleofasciculales</taxon>
        <taxon>Coleofasciculaceae</taxon>
        <taxon>Coleofasciculus</taxon>
    </lineage>
</organism>
<dbReference type="Pfam" id="PF00196">
    <property type="entry name" value="GerE"/>
    <property type="match status" value="1"/>
</dbReference>
<dbReference type="Pfam" id="PF13676">
    <property type="entry name" value="TIR_2"/>
    <property type="match status" value="1"/>
</dbReference>
<evidence type="ECO:0000259" key="2">
    <source>
        <dbReference type="PROSITE" id="PS50043"/>
    </source>
</evidence>
<dbReference type="SUPFAM" id="SSF52540">
    <property type="entry name" value="P-loop containing nucleoside triphosphate hydrolases"/>
    <property type="match status" value="1"/>
</dbReference>
<protein>
    <submittedName>
        <fullName evidence="3">Transcriptional regulator, LuxR family protein</fullName>
    </submittedName>
</protein>
<dbReference type="SMART" id="SM00421">
    <property type="entry name" value="HTH_LUXR"/>
    <property type="match status" value="1"/>
</dbReference>
<evidence type="ECO:0000313" key="4">
    <source>
        <dbReference type="Proteomes" id="UP000003835"/>
    </source>
</evidence>
<feature type="domain" description="HTH luxR-type" evidence="2">
    <location>
        <begin position="56"/>
        <end position="121"/>
    </location>
</feature>
<dbReference type="InterPro" id="IPR027417">
    <property type="entry name" value="P-loop_NTPase"/>
</dbReference>
<dbReference type="PROSITE" id="PS50043">
    <property type="entry name" value="HTH_LUXR_2"/>
    <property type="match status" value="1"/>
</dbReference>
<sequence length="658" mass="74322">MDEGEVVPRVIGGEGGFCCSLSSDKSFEWLNPPLQFWLNLSRQLTYYFRVMEQQEFTNAFTKLTQRQKEVLQKFVAGKNDSEIAAALCISQGTVRKHIQNICHIFALNNDEDKGSSHRSKLITAIAHNLPNLIPGDTLAATNQPQVILSYHCGTDPDKSLATQLETALTAQGCQVFIANSSLRMATQGLQQIYAELNRCDRVVLLLSPLAASSEMVTEEVQWAKRRRDQHPEGKPDILAIRINCPWTLLNHDLRGYLQGVSQQEWRSPEDTPIVLNSVRDWLSSDQPTVTPEGNPKSATFPSPYSLTPNHPPQPVAEPELPRGQVELASAFYVERPGVEQRCYEAVAKPGSLIRIKAPRQMGKTSLMARILHRGTQLNYATVPLSFQLADSNVFTNLDRFLQWFCAVITLELELPDRLEKYWSKTFGSKVSCKSYFERYLLATIATPLVLGLDEVDRVFHYPELAADFLGLLRSWHEEAKNREIWRKLRLVVVHSTEAYIPMDINQSPFNVGLPIDLPEFAAEQVQDLAQRHGLAWESNQVEQLMAMVGGHPYLIRLALYAIARQEITLTQLLATAPTDAGLYGDHLRRLMWNLSQHPELATALKKVVTADSPIQLEPMQGFKLHSMGLVNLQGNEVTPRCDLYCQYFRLRLNRVHDS</sequence>
<dbReference type="eggNOG" id="COG2197">
    <property type="taxonomic scope" value="Bacteria"/>
</dbReference>
<accession>B4VIZ2</accession>
<dbReference type="Gene3D" id="1.10.10.10">
    <property type="entry name" value="Winged helix-like DNA-binding domain superfamily/Winged helix DNA-binding domain"/>
    <property type="match status" value="1"/>
</dbReference>
<dbReference type="EMBL" id="DS989842">
    <property type="protein sequence ID" value="EDX78025.1"/>
    <property type="molecule type" value="Genomic_DNA"/>
</dbReference>
<feature type="compositionally biased region" description="Polar residues" evidence="1">
    <location>
        <begin position="284"/>
        <end position="308"/>
    </location>
</feature>
<dbReference type="SUPFAM" id="SSF46894">
    <property type="entry name" value="C-terminal effector domain of the bipartite response regulators"/>
    <property type="match status" value="1"/>
</dbReference>
<evidence type="ECO:0000256" key="1">
    <source>
        <dbReference type="SAM" id="MobiDB-lite"/>
    </source>
</evidence>
<dbReference type="InterPro" id="IPR016032">
    <property type="entry name" value="Sig_transdc_resp-reg_C-effctor"/>
</dbReference>
<dbReference type="InterPro" id="IPR000792">
    <property type="entry name" value="Tscrpt_reg_LuxR_C"/>
</dbReference>
<dbReference type="InterPro" id="IPR035897">
    <property type="entry name" value="Toll_tir_struct_dom_sf"/>
</dbReference>